<name>A0A1Y2DVJ2_9PEZI</name>
<dbReference type="InterPro" id="IPR013901">
    <property type="entry name" value="Anthrone_oxy"/>
</dbReference>
<keyword evidence="1" id="KW-1133">Transmembrane helix</keyword>
<dbReference type="Pfam" id="PF08592">
    <property type="entry name" value="Anthrone_oxy"/>
    <property type="match status" value="1"/>
</dbReference>
<feature type="transmembrane region" description="Helical" evidence="1">
    <location>
        <begin position="6"/>
        <end position="30"/>
    </location>
</feature>
<evidence type="ECO:0008006" key="4">
    <source>
        <dbReference type="Google" id="ProtNLM"/>
    </source>
</evidence>
<dbReference type="AlphaFoldDB" id="A0A1Y2DVJ2"/>
<gene>
    <name evidence="2" type="ORF">BCR38DRAFT_486059</name>
</gene>
<feature type="transmembrane region" description="Helical" evidence="1">
    <location>
        <begin position="98"/>
        <end position="118"/>
    </location>
</feature>
<keyword evidence="1" id="KW-0812">Transmembrane</keyword>
<dbReference type="InParanoid" id="A0A1Y2DVJ2"/>
<organism evidence="2 3">
    <name type="scientific">Pseudomassariella vexata</name>
    <dbReference type="NCBI Taxonomy" id="1141098"/>
    <lineage>
        <taxon>Eukaryota</taxon>
        <taxon>Fungi</taxon>
        <taxon>Dikarya</taxon>
        <taxon>Ascomycota</taxon>
        <taxon>Pezizomycotina</taxon>
        <taxon>Sordariomycetes</taxon>
        <taxon>Xylariomycetidae</taxon>
        <taxon>Amphisphaeriales</taxon>
        <taxon>Pseudomassariaceae</taxon>
        <taxon>Pseudomassariella</taxon>
    </lineage>
</organism>
<accession>A0A1Y2DVJ2</accession>
<dbReference type="Proteomes" id="UP000193689">
    <property type="component" value="Unassembled WGS sequence"/>
</dbReference>
<dbReference type="GeneID" id="63780196"/>
<evidence type="ECO:0000313" key="3">
    <source>
        <dbReference type="Proteomes" id="UP000193689"/>
    </source>
</evidence>
<evidence type="ECO:0000256" key="1">
    <source>
        <dbReference type="SAM" id="Phobius"/>
    </source>
</evidence>
<dbReference type="EMBL" id="MCFJ01000008">
    <property type="protein sequence ID" value="ORY63312.1"/>
    <property type="molecule type" value="Genomic_DNA"/>
</dbReference>
<evidence type="ECO:0000313" key="2">
    <source>
        <dbReference type="EMBL" id="ORY63312.1"/>
    </source>
</evidence>
<keyword evidence="3" id="KW-1185">Reference proteome</keyword>
<dbReference type="OrthoDB" id="3856093at2759"/>
<proteinExistence type="predicted"/>
<dbReference type="RefSeq" id="XP_040714969.1">
    <property type="nucleotide sequence ID" value="XM_040863984.1"/>
</dbReference>
<comment type="caution">
    <text evidence="2">The sequence shown here is derived from an EMBL/GenBank/DDBJ whole genome shotgun (WGS) entry which is preliminary data.</text>
</comment>
<sequence length="186" mass="20979">MASGTTPFWILPMQILATMAPCINFGGSVLHSPLIMPMLQLPGIPILHTSRQNAYLLHSSEKFFPPLSFLSEFCNLALLLSSFLVRDADPQWADKSKLYAIALFFNLSTTFYALYIMVPHNRKIKALAKELELRESTKSADDEKMGEDEQVVQMYRELQGFWIRNNYGRASCMLSGAIVAMYALTS</sequence>
<reference evidence="2 3" key="1">
    <citation type="submission" date="2016-07" db="EMBL/GenBank/DDBJ databases">
        <title>Pervasive Adenine N6-methylation of Active Genes in Fungi.</title>
        <authorList>
            <consortium name="DOE Joint Genome Institute"/>
            <person name="Mondo S.J."/>
            <person name="Dannebaum R.O."/>
            <person name="Kuo R.C."/>
            <person name="Labutti K."/>
            <person name="Haridas S."/>
            <person name="Kuo A."/>
            <person name="Salamov A."/>
            <person name="Ahrendt S.R."/>
            <person name="Lipzen A."/>
            <person name="Sullivan W."/>
            <person name="Andreopoulos W.B."/>
            <person name="Clum A."/>
            <person name="Lindquist E."/>
            <person name="Daum C."/>
            <person name="Ramamoorthy G.K."/>
            <person name="Gryganskyi A."/>
            <person name="Culley D."/>
            <person name="Magnuson J.K."/>
            <person name="James T.Y."/>
            <person name="O'Malley M.A."/>
            <person name="Stajich J.E."/>
            <person name="Spatafora J.W."/>
            <person name="Visel A."/>
            <person name="Grigoriev I.V."/>
        </authorList>
    </citation>
    <scope>NUCLEOTIDE SEQUENCE [LARGE SCALE GENOMIC DNA]</scope>
    <source>
        <strain evidence="2 3">CBS 129021</strain>
    </source>
</reference>
<keyword evidence="1" id="KW-0472">Membrane</keyword>
<protein>
    <recommendedName>
        <fullName evidence="4">DUF1772-domain-containing protein</fullName>
    </recommendedName>
</protein>
<feature type="transmembrane region" description="Helical" evidence="1">
    <location>
        <begin position="67"/>
        <end position="86"/>
    </location>
</feature>